<organism evidence="3 4">
    <name type="scientific">Bifidobacterium angulatum DSM 20098 = JCM 7096</name>
    <dbReference type="NCBI Taxonomy" id="518635"/>
    <lineage>
        <taxon>Bacteria</taxon>
        <taxon>Bacillati</taxon>
        <taxon>Actinomycetota</taxon>
        <taxon>Actinomycetes</taxon>
        <taxon>Bifidobacteriales</taxon>
        <taxon>Bifidobacteriaceae</taxon>
        <taxon>Bifidobacterium</taxon>
    </lineage>
</organism>
<accession>C4FEE1</accession>
<comment type="caution">
    <text evidence="3">The sequence shown here is derived from an EMBL/GenBank/DDBJ whole genome shotgun (WGS) entry which is preliminary data.</text>
</comment>
<reference evidence="3" key="1">
    <citation type="submission" date="2009-04" db="EMBL/GenBank/DDBJ databases">
        <authorList>
            <person name="Weinstock G."/>
            <person name="Sodergren E."/>
            <person name="Clifton S."/>
            <person name="Fulton L."/>
            <person name="Fulton B."/>
            <person name="Courtney L."/>
            <person name="Fronick C."/>
            <person name="Harrison M."/>
            <person name="Strong C."/>
            <person name="Farmer C."/>
            <person name="Delahaunty K."/>
            <person name="Markovic C."/>
            <person name="Hall O."/>
            <person name="Minx P."/>
            <person name="Tomlinson C."/>
            <person name="Mitreva M."/>
            <person name="Nelson J."/>
            <person name="Hou S."/>
            <person name="Wollam A."/>
            <person name="Pepin K.H."/>
            <person name="Johnson M."/>
            <person name="Bhonagiri V."/>
            <person name="Nash W.E."/>
            <person name="Warren W."/>
            <person name="Chinwalla A."/>
            <person name="Mardis E.R."/>
            <person name="Wilson R.K."/>
        </authorList>
    </citation>
    <scope>NUCLEOTIDE SEQUENCE [LARGE SCALE GENOMIC DNA]</scope>
    <source>
        <strain evidence="3">DSM 20098</strain>
    </source>
</reference>
<dbReference type="EMBL" id="ABYS02000004">
    <property type="protein sequence ID" value="EEP21322.1"/>
    <property type="molecule type" value="Genomic_DNA"/>
</dbReference>
<feature type="domain" description="RAMA" evidence="2">
    <location>
        <begin position="616"/>
        <end position="714"/>
    </location>
</feature>
<proteinExistence type="predicted"/>
<sequence>MGRVVVRDAKGGNDMAISATEKPLSRVFMSDYRFTIPSFQRAYTWQAENILQLVCDLQDASASANTPYFLGSLILVRNGDCKYQVIDGQQRLISLSIIIAVLRELETDPVLLEELDELILEPGNKLRGITAEPRLRLRDRDAEFFRSYVQEGDLEGLFDLRDGDFETRAQYNISTNARQVFDELAKLDDDDRHRFASYLVNQVTLVIVTTDDLAGAHRIFDVMNMRGVPLTASDVFKAKVVAAMSPAARNVYAARWDDIMDPIGDDAQVLEEFFSDLHLVVSHKPMCTQLLEEFRKDVLSPYINEQHVISFIDELLAPYAMAWRVIDQPTDSTLPDDVVRQLVLLNDYPTSDWKTVAMWALVHSIGNLGNADVEIVTGSPTRGETEDKQTNREPIRMHDGTRLRTILQALERVTGVDSLNRQSPLVRRTRMANAIRGLDRGYTMPQNKGFLITDEDRRSALAHLRGELQTNPKMNRLLLIRANEQLAGGRITRPRSLNAMPILPDRVAKDSPFAAWPESVRDFWSARIGNLALTQANEQQLTPLQTFKERRDRMLMSASSKRFPLTEQLAHIDDCTAKTLQWRQDETIRLIAEFWNIRYDEGNTDLSVLDEQQLTHGSSSRTPNAKRVTIAQVLASGLLIAGETLVWERPRKGERWVATVTDDGRLRLEDGNEYSSPTAAARAVGGASAGLSVWKRTSDGCKLSEIWKTYRMQKR</sequence>
<keyword evidence="4" id="KW-1185">Reference proteome</keyword>
<dbReference type="PATRIC" id="fig|518635.7.peg.625"/>
<dbReference type="AlphaFoldDB" id="C4FEE1"/>
<dbReference type="Pfam" id="PF18755">
    <property type="entry name" value="RAMA"/>
    <property type="match status" value="1"/>
</dbReference>
<evidence type="ECO:0008006" key="5">
    <source>
        <dbReference type="Google" id="ProtNLM"/>
    </source>
</evidence>
<dbReference type="Proteomes" id="UP000006408">
    <property type="component" value="Unassembled WGS sequence"/>
</dbReference>
<gene>
    <name evidence="3" type="ORF">BIFANG_02681</name>
</gene>
<dbReference type="Pfam" id="PF03235">
    <property type="entry name" value="GmrSD_N"/>
    <property type="match status" value="1"/>
</dbReference>
<dbReference type="STRING" id="1683.Bang102_005265"/>
<evidence type="ECO:0000313" key="4">
    <source>
        <dbReference type="Proteomes" id="UP000006408"/>
    </source>
</evidence>
<dbReference type="InterPro" id="IPR004919">
    <property type="entry name" value="GmrSD_N"/>
</dbReference>
<dbReference type="PANTHER" id="PTHR35149">
    <property type="entry name" value="SLL5132 PROTEIN"/>
    <property type="match status" value="1"/>
</dbReference>
<evidence type="ECO:0000313" key="3">
    <source>
        <dbReference type="EMBL" id="EEP21322.1"/>
    </source>
</evidence>
<dbReference type="InterPro" id="IPR040843">
    <property type="entry name" value="RAMA"/>
</dbReference>
<dbReference type="HOGENOM" id="CLU_011736_6_0_11"/>
<feature type="domain" description="GmrSD restriction endonucleases N-terminal" evidence="1">
    <location>
        <begin position="30"/>
        <end position="240"/>
    </location>
</feature>
<evidence type="ECO:0000259" key="1">
    <source>
        <dbReference type="Pfam" id="PF03235"/>
    </source>
</evidence>
<evidence type="ECO:0000259" key="2">
    <source>
        <dbReference type="Pfam" id="PF18755"/>
    </source>
</evidence>
<dbReference type="PANTHER" id="PTHR35149:SF2">
    <property type="entry name" value="DUF262 DOMAIN-CONTAINING PROTEIN"/>
    <property type="match status" value="1"/>
</dbReference>
<name>C4FEE1_9BIFI</name>
<protein>
    <recommendedName>
        <fullName evidence="5">DUF262 domain-containing protein</fullName>
    </recommendedName>
</protein>
<dbReference type="eggNOG" id="COG1479">
    <property type="taxonomic scope" value="Bacteria"/>
</dbReference>